<reference evidence="1" key="1">
    <citation type="submission" date="2022-06" db="EMBL/GenBank/DDBJ databases">
        <title>Phylogenomic reconstructions and comparative analyses of Kickxellomycotina fungi.</title>
        <authorList>
            <person name="Reynolds N.K."/>
            <person name="Stajich J.E."/>
            <person name="Barry K."/>
            <person name="Grigoriev I.V."/>
            <person name="Crous P."/>
            <person name="Smith M.E."/>
        </authorList>
    </citation>
    <scope>NUCLEOTIDE SEQUENCE</scope>
    <source>
        <strain evidence="1">RSA 2271</strain>
    </source>
</reference>
<keyword evidence="2" id="KW-1185">Reference proteome</keyword>
<evidence type="ECO:0000313" key="2">
    <source>
        <dbReference type="Proteomes" id="UP001145114"/>
    </source>
</evidence>
<gene>
    <name evidence="1" type="primary">MGS1</name>
    <name evidence="1" type="ORF">EV182_003146</name>
</gene>
<organism evidence="1 2">
    <name type="scientific">Spiromyces aspiralis</name>
    <dbReference type="NCBI Taxonomy" id="68401"/>
    <lineage>
        <taxon>Eukaryota</taxon>
        <taxon>Fungi</taxon>
        <taxon>Fungi incertae sedis</taxon>
        <taxon>Zoopagomycota</taxon>
        <taxon>Kickxellomycotina</taxon>
        <taxon>Kickxellomycetes</taxon>
        <taxon>Kickxellales</taxon>
        <taxon>Kickxellaceae</taxon>
        <taxon>Spiromyces</taxon>
    </lineage>
</organism>
<sequence length="364" mass="41016">MSGALLSPTIGGSKEAEQPIAGEGSSGKKIQRFRPLADRMRPRMLEEFVGQEELLGPNGVLRTLIENDRIPYIIANSTNAYFKEMSAVVQSSIEVKKFFDEAYNITTLTRKRVVLFVDEIHRFNKLQQDAFLPFVERGQIILIGATTENPSFKLNGALLSRCRTFVLKKLDNEAVAIIAKRAIEIKRQDLGIEKLMDRNEDEIKDKDEAIANNVALLSDGDARVAINIVDIAYDASEGRDVTTEDLKRALQRTHVHYGQEEHYDLISALHKSLRGSDDNASLYWLGRMLTAGDDPLYVARRLIVVASEDVGLADNHALPLERMPECETMLAHCVTYLARAPKSIESYKAYKRVKETLRKENPWP</sequence>
<evidence type="ECO:0000313" key="1">
    <source>
        <dbReference type="EMBL" id="KAJ1678891.1"/>
    </source>
</evidence>
<feature type="non-terminal residue" evidence="1">
    <location>
        <position position="364"/>
    </location>
</feature>
<dbReference type="EMBL" id="JAMZIH010000774">
    <property type="protein sequence ID" value="KAJ1678891.1"/>
    <property type="molecule type" value="Genomic_DNA"/>
</dbReference>
<accession>A0ACC1HRI4</accession>
<protein>
    <submittedName>
        <fullName evidence="1">DNA-dependent ATPase mgs1</fullName>
    </submittedName>
</protein>
<name>A0ACC1HRI4_9FUNG</name>
<comment type="caution">
    <text evidence="1">The sequence shown here is derived from an EMBL/GenBank/DDBJ whole genome shotgun (WGS) entry which is preliminary data.</text>
</comment>
<dbReference type="Proteomes" id="UP001145114">
    <property type="component" value="Unassembled WGS sequence"/>
</dbReference>
<proteinExistence type="predicted"/>